<dbReference type="NCBIfam" id="NF001453">
    <property type="entry name" value="PRK00312.1"/>
    <property type="match status" value="1"/>
</dbReference>
<evidence type="ECO:0000256" key="7">
    <source>
        <dbReference type="HAMAP-Rule" id="MF_00090"/>
    </source>
</evidence>
<dbReference type="Proteomes" id="UP000320496">
    <property type="component" value="Chromosome"/>
</dbReference>
<evidence type="ECO:0000256" key="4">
    <source>
        <dbReference type="ARBA" id="ARBA00022603"/>
    </source>
</evidence>
<comment type="function">
    <text evidence="7">Catalyzes the methyl esterification of L-isoaspartyl residues in peptides and proteins that result from spontaneous decomposition of normal L-aspartyl and L-asparaginyl residues. It plays a role in the repair and/or degradation of damaged proteins.</text>
</comment>
<keyword evidence="6 7" id="KW-0949">S-adenosyl-L-methionine</keyword>
<evidence type="ECO:0000256" key="2">
    <source>
        <dbReference type="ARBA" id="ARBA00005369"/>
    </source>
</evidence>
<comment type="similarity">
    <text evidence="2 7">Belongs to the methyltransferase superfamily. L-isoaspartyl/D-aspartyl protein methyltransferase family.</text>
</comment>
<dbReference type="KEGG" id="mri:Mal4_28300"/>
<proteinExistence type="inferred from homology"/>
<dbReference type="InterPro" id="IPR000682">
    <property type="entry name" value="PCMT"/>
</dbReference>
<dbReference type="Pfam" id="PF01135">
    <property type="entry name" value="PCMT"/>
    <property type="match status" value="1"/>
</dbReference>
<sequence>MDIEQQRQQMISVIESRGVTDPRVLDAMRSVPREEFVAAVYHDRAYDDCALPAAEGQTISQPYMVASMTELLSLSPTDRVLEIGTGTGYQTAVLSTLAGEVVSIERLPGLAEPAAERLNRLGYTNVEYHVGDGTLGWPDRAPYDAIIVTAGAPSIPDPLYQQLTDGGRLVIPVGDDSLQTLLVVIRRESGPEIHRKWGCRFVRLIGAAGWPDAG</sequence>
<dbReference type="EC" id="2.1.1.77" evidence="7"/>
<dbReference type="AlphaFoldDB" id="A0A517Z7Q1"/>
<dbReference type="FunFam" id="3.40.50.150:FF:000010">
    <property type="entry name" value="Protein-L-isoaspartate O-methyltransferase"/>
    <property type="match status" value="1"/>
</dbReference>
<dbReference type="SUPFAM" id="SSF53335">
    <property type="entry name" value="S-adenosyl-L-methionine-dependent methyltransferases"/>
    <property type="match status" value="1"/>
</dbReference>
<evidence type="ECO:0000313" key="8">
    <source>
        <dbReference type="EMBL" id="QDU38502.1"/>
    </source>
</evidence>
<comment type="subcellular location">
    <subcellularLocation>
        <location evidence="1 7">Cytoplasm</location>
    </subcellularLocation>
</comment>
<dbReference type="PANTHER" id="PTHR11579">
    <property type="entry name" value="PROTEIN-L-ISOASPARTATE O-METHYLTRANSFERASE"/>
    <property type="match status" value="1"/>
</dbReference>
<evidence type="ECO:0000256" key="6">
    <source>
        <dbReference type="ARBA" id="ARBA00022691"/>
    </source>
</evidence>
<dbReference type="GO" id="GO:0032259">
    <property type="term" value="P:methylation"/>
    <property type="evidence" value="ECO:0007669"/>
    <property type="project" value="UniProtKB-KW"/>
</dbReference>
<keyword evidence="3 7" id="KW-0963">Cytoplasm</keyword>
<dbReference type="PANTHER" id="PTHR11579:SF0">
    <property type="entry name" value="PROTEIN-L-ISOASPARTATE(D-ASPARTATE) O-METHYLTRANSFERASE"/>
    <property type="match status" value="1"/>
</dbReference>
<dbReference type="CDD" id="cd02440">
    <property type="entry name" value="AdoMet_MTases"/>
    <property type="match status" value="1"/>
</dbReference>
<accession>A0A517Z7Q1</accession>
<reference evidence="8 9" key="1">
    <citation type="submission" date="2019-02" db="EMBL/GenBank/DDBJ databases">
        <title>Deep-cultivation of Planctomycetes and their phenomic and genomic characterization uncovers novel biology.</title>
        <authorList>
            <person name="Wiegand S."/>
            <person name="Jogler M."/>
            <person name="Boedeker C."/>
            <person name="Pinto D."/>
            <person name="Vollmers J."/>
            <person name="Rivas-Marin E."/>
            <person name="Kohn T."/>
            <person name="Peeters S.H."/>
            <person name="Heuer A."/>
            <person name="Rast P."/>
            <person name="Oberbeckmann S."/>
            <person name="Bunk B."/>
            <person name="Jeske O."/>
            <person name="Meyerdierks A."/>
            <person name="Storesund J.E."/>
            <person name="Kallscheuer N."/>
            <person name="Luecker S."/>
            <person name="Lage O.M."/>
            <person name="Pohl T."/>
            <person name="Merkel B.J."/>
            <person name="Hornburger P."/>
            <person name="Mueller R.-W."/>
            <person name="Bruemmer F."/>
            <person name="Labrenz M."/>
            <person name="Spormann A.M."/>
            <person name="Op den Camp H."/>
            <person name="Overmann J."/>
            <person name="Amann R."/>
            <person name="Jetten M.S.M."/>
            <person name="Mascher T."/>
            <person name="Medema M.H."/>
            <person name="Devos D.P."/>
            <person name="Kaster A.-K."/>
            <person name="Ovreas L."/>
            <person name="Rohde M."/>
            <person name="Galperin M.Y."/>
            <person name="Jogler C."/>
        </authorList>
    </citation>
    <scope>NUCLEOTIDE SEQUENCE [LARGE SCALE GENOMIC DNA]</scope>
    <source>
        <strain evidence="8 9">Mal4</strain>
    </source>
</reference>
<dbReference type="GO" id="GO:0030091">
    <property type="term" value="P:protein repair"/>
    <property type="evidence" value="ECO:0007669"/>
    <property type="project" value="UniProtKB-UniRule"/>
</dbReference>
<dbReference type="NCBIfam" id="TIGR00080">
    <property type="entry name" value="pimt"/>
    <property type="match status" value="1"/>
</dbReference>
<dbReference type="RefSeq" id="WP_390621311.1">
    <property type="nucleotide sequence ID" value="NZ_CP036275.1"/>
</dbReference>
<feature type="active site" evidence="7">
    <location>
        <position position="60"/>
    </location>
</feature>
<comment type="catalytic activity">
    <reaction evidence="7">
        <text>[protein]-L-isoaspartate + S-adenosyl-L-methionine = [protein]-L-isoaspartate alpha-methyl ester + S-adenosyl-L-homocysteine</text>
        <dbReference type="Rhea" id="RHEA:12705"/>
        <dbReference type="Rhea" id="RHEA-COMP:12143"/>
        <dbReference type="Rhea" id="RHEA-COMP:12144"/>
        <dbReference type="ChEBI" id="CHEBI:57856"/>
        <dbReference type="ChEBI" id="CHEBI:59789"/>
        <dbReference type="ChEBI" id="CHEBI:90596"/>
        <dbReference type="ChEBI" id="CHEBI:90598"/>
        <dbReference type="EC" id="2.1.1.77"/>
    </reaction>
</comment>
<protein>
    <recommendedName>
        <fullName evidence="7">Protein-L-isoaspartate O-methyltransferase</fullName>
        <ecNumber evidence="7">2.1.1.77</ecNumber>
    </recommendedName>
    <alternativeName>
        <fullName evidence="7">L-isoaspartyl protein carboxyl methyltransferase</fullName>
    </alternativeName>
    <alternativeName>
        <fullName evidence="7">Protein L-isoaspartyl methyltransferase</fullName>
    </alternativeName>
    <alternativeName>
        <fullName evidence="7">Protein-beta-aspartate methyltransferase</fullName>
        <shortName evidence="7">PIMT</shortName>
    </alternativeName>
</protein>
<name>A0A517Z7Q1_9PLAN</name>
<evidence type="ECO:0000313" key="9">
    <source>
        <dbReference type="Proteomes" id="UP000320496"/>
    </source>
</evidence>
<evidence type="ECO:0000256" key="1">
    <source>
        <dbReference type="ARBA" id="ARBA00004496"/>
    </source>
</evidence>
<dbReference type="InterPro" id="IPR029063">
    <property type="entry name" value="SAM-dependent_MTases_sf"/>
</dbReference>
<dbReference type="EMBL" id="CP036275">
    <property type="protein sequence ID" value="QDU38502.1"/>
    <property type="molecule type" value="Genomic_DNA"/>
</dbReference>
<dbReference type="Gene3D" id="3.40.50.150">
    <property type="entry name" value="Vaccinia Virus protein VP39"/>
    <property type="match status" value="1"/>
</dbReference>
<keyword evidence="5 7" id="KW-0808">Transferase</keyword>
<keyword evidence="9" id="KW-1185">Reference proteome</keyword>
<keyword evidence="4 7" id="KW-0489">Methyltransferase</keyword>
<dbReference type="GO" id="GO:0004719">
    <property type="term" value="F:protein-L-isoaspartate (D-aspartate) O-methyltransferase activity"/>
    <property type="evidence" value="ECO:0007669"/>
    <property type="project" value="UniProtKB-UniRule"/>
</dbReference>
<gene>
    <name evidence="8" type="primary">pcm_1</name>
    <name evidence="7" type="synonym">pcm</name>
    <name evidence="8" type="ORF">Mal4_28300</name>
</gene>
<evidence type="ECO:0000256" key="5">
    <source>
        <dbReference type="ARBA" id="ARBA00022679"/>
    </source>
</evidence>
<organism evidence="8 9">
    <name type="scientific">Maioricimonas rarisocia</name>
    <dbReference type="NCBI Taxonomy" id="2528026"/>
    <lineage>
        <taxon>Bacteria</taxon>
        <taxon>Pseudomonadati</taxon>
        <taxon>Planctomycetota</taxon>
        <taxon>Planctomycetia</taxon>
        <taxon>Planctomycetales</taxon>
        <taxon>Planctomycetaceae</taxon>
        <taxon>Maioricimonas</taxon>
    </lineage>
</organism>
<dbReference type="GO" id="GO:0005737">
    <property type="term" value="C:cytoplasm"/>
    <property type="evidence" value="ECO:0007669"/>
    <property type="project" value="UniProtKB-SubCell"/>
</dbReference>
<dbReference type="HAMAP" id="MF_00090">
    <property type="entry name" value="PIMT"/>
    <property type="match status" value="1"/>
</dbReference>
<dbReference type="PROSITE" id="PS01279">
    <property type="entry name" value="PCMT"/>
    <property type="match status" value="1"/>
</dbReference>
<evidence type="ECO:0000256" key="3">
    <source>
        <dbReference type="ARBA" id="ARBA00022490"/>
    </source>
</evidence>